<dbReference type="EMBL" id="SOQZ01000002">
    <property type="protein sequence ID" value="TDY12305.1"/>
    <property type="molecule type" value="Genomic_DNA"/>
</dbReference>
<keyword evidence="3" id="KW-0479">Metal-binding</keyword>
<accession>A0ABY2G7Z5</accession>
<comment type="caution">
    <text evidence="7">The sequence shown here is derived from an EMBL/GenBank/DDBJ whole genome shotgun (WGS) entry which is preliminary data.</text>
</comment>
<evidence type="ECO:0000256" key="2">
    <source>
        <dbReference type="ARBA" id="ARBA00022691"/>
    </source>
</evidence>
<feature type="domain" description="Radical SAM core" evidence="6">
    <location>
        <begin position="92"/>
        <end position="314"/>
    </location>
</feature>
<comment type="cofactor">
    <cofactor evidence="1">
        <name>[4Fe-4S] cluster</name>
        <dbReference type="ChEBI" id="CHEBI:49883"/>
    </cofactor>
</comment>
<dbReference type="CDD" id="cd01335">
    <property type="entry name" value="Radical_SAM"/>
    <property type="match status" value="1"/>
</dbReference>
<dbReference type="InterPro" id="IPR050377">
    <property type="entry name" value="Radical_SAM_PqqE_MftC-like"/>
</dbReference>
<proteinExistence type="predicted"/>
<dbReference type="PANTHER" id="PTHR11228">
    <property type="entry name" value="RADICAL SAM DOMAIN PROTEIN"/>
    <property type="match status" value="1"/>
</dbReference>
<dbReference type="RefSeq" id="WP_134198943.1">
    <property type="nucleotide sequence ID" value="NZ_SOQZ01000002.1"/>
</dbReference>
<organism evidence="7 8">
    <name type="scientific">Meridianimaribacter flavus</name>
    <dbReference type="NCBI Taxonomy" id="571115"/>
    <lineage>
        <taxon>Bacteria</taxon>
        <taxon>Pseudomonadati</taxon>
        <taxon>Bacteroidota</taxon>
        <taxon>Flavobacteriia</taxon>
        <taxon>Flavobacteriales</taxon>
        <taxon>Flavobacteriaceae</taxon>
        <taxon>Meridianimaribacter</taxon>
    </lineage>
</organism>
<keyword evidence="2" id="KW-0949">S-adenosyl-L-methionine</keyword>
<dbReference type="PROSITE" id="PS51918">
    <property type="entry name" value="RADICAL_SAM"/>
    <property type="match status" value="1"/>
</dbReference>
<name>A0ABY2G7Z5_9FLAO</name>
<keyword evidence="5" id="KW-0411">Iron-sulfur</keyword>
<evidence type="ECO:0000256" key="5">
    <source>
        <dbReference type="ARBA" id="ARBA00023014"/>
    </source>
</evidence>
<dbReference type="SFLD" id="SFLDS00029">
    <property type="entry name" value="Radical_SAM"/>
    <property type="match status" value="1"/>
</dbReference>
<evidence type="ECO:0000256" key="1">
    <source>
        <dbReference type="ARBA" id="ARBA00001966"/>
    </source>
</evidence>
<dbReference type="Proteomes" id="UP000294930">
    <property type="component" value="Unassembled WGS sequence"/>
</dbReference>
<dbReference type="Gene3D" id="3.20.20.70">
    <property type="entry name" value="Aldolase class I"/>
    <property type="match status" value="1"/>
</dbReference>
<evidence type="ECO:0000313" key="7">
    <source>
        <dbReference type="EMBL" id="TDY12305.1"/>
    </source>
</evidence>
<dbReference type="Pfam" id="PF04055">
    <property type="entry name" value="Radical_SAM"/>
    <property type="match status" value="1"/>
</dbReference>
<dbReference type="PANTHER" id="PTHR11228:SF7">
    <property type="entry name" value="PQQA PEPTIDE CYCLASE"/>
    <property type="match status" value="1"/>
</dbReference>
<dbReference type="SFLD" id="SFLDG01067">
    <property type="entry name" value="SPASM/twitch_domain_containing"/>
    <property type="match status" value="1"/>
</dbReference>
<gene>
    <name evidence="7" type="ORF">A8975_1068</name>
</gene>
<evidence type="ECO:0000256" key="3">
    <source>
        <dbReference type="ARBA" id="ARBA00022723"/>
    </source>
</evidence>
<keyword evidence="4" id="KW-0408">Iron</keyword>
<dbReference type="SFLD" id="SFLDG01103">
    <property type="entry name" value="Uncharacterised_Radical_SAM_Su"/>
    <property type="match status" value="1"/>
</dbReference>
<dbReference type="InterPro" id="IPR007197">
    <property type="entry name" value="rSAM"/>
</dbReference>
<dbReference type="InterPro" id="IPR024032">
    <property type="entry name" value="rSAM_paired_HxsC"/>
</dbReference>
<dbReference type="NCBIfam" id="TIGR03977">
    <property type="entry name" value="rSAM_pair_HxsC"/>
    <property type="match status" value="1"/>
</dbReference>
<protein>
    <submittedName>
        <fullName evidence="7">His-Xaa-Ser system radical SAM maturase HxsC</fullName>
    </submittedName>
</protein>
<reference evidence="7 8" key="1">
    <citation type="submission" date="2019-03" db="EMBL/GenBank/DDBJ databases">
        <title>Genomic Encyclopedia of Type Strains, Phase III (KMG-III): the genomes of soil and plant-associated and newly described type strains.</title>
        <authorList>
            <person name="Whitman W."/>
        </authorList>
    </citation>
    <scope>NUCLEOTIDE SEQUENCE [LARGE SCALE GENOMIC DNA]</scope>
    <source>
        <strain evidence="7 8">CGMCC 1.10957</strain>
    </source>
</reference>
<evidence type="ECO:0000259" key="6">
    <source>
        <dbReference type="PROSITE" id="PS51918"/>
    </source>
</evidence>
<dbReference type="InterPro" id="IPR013785">
    <property type="entry name" value="Aldolase_TIM"/>
</dbReference>
<evidence type="ECO:0000256" key="4">
    <source>
        <dbReference type="ARBA" id="ARBA00023004"/>
    </source>
</evidence>
<keyword evidence="8" id="KW-1185">Reference proteome</keyword>
<sequence length="379" mass="43710">MNEEIKLSWKGKIHMSSSELFVGRVISKEIKNQELSVILEGKDLKTDRFKLFYLDSTDRLEDNSLSNIKGLNDIEIGDIISVKNSKIRSVYRTKSNNNFIFATIRCNSNCLMCSQPPLDVDDTLENYLIWNYTIDLLNNSPRHLTITGGEPTLLGERLVLLINKILDKFPDLLITILSNGRMLALENVIDTLSNIRYRKNVVFAIPLYSDVYKIHDHIVQAKDAFYQTCLGIHKISSLGFPVEIRVVLHKLSNPRLLSLSKFIHKNFPFVYHVTFMGLEIIGYTKANKSELIEENTTMAEENLLASLKFLSSWKYNVSIYNTPLCHIPESLWSYAKQSISDWKNSFKPECERCLMKKDCSGFFTWNIKYAKVKPFLEKP</sequence>
<dbReference type="SUPFAM" id="SSF102114">
    <property type="entry name" value="Radical SAM enzymes"/>
    <property type="match status" value="1"/>
</dbReference>
<evidence type="ECO:0000313" key="8">
    <source>
        <dbReference type="Proteomes" id="UP000294930"/>
    </source>
</evidence>
<dbReference type="InterPro" id="IPR058240">
    <property type="entry name" value="rSAM_sf"/>
</dbReference>